<sequence length="291" mass="32807">MKNIIKNIIALIAVFAALFVTIKLKAQEKPLINSMLWEISGNGLQQPSYLFGTIHMICAQDFILQDKVKRSLAKSDRYIMEINLGDTAELRHMQALAIGKQPLSTTLPPADFAFLDSVLQKKTAISLKQLDNFTLLGINSLLMTKSLPCTDVKMYEMELLALAKTQNKLTGALETVAEQGHYFSKGSPDDYTVSQLKLMDDYMMTFNKMVSAYKMEQVQTLYQETTHEKYMDANAKKWMLHERNQNWVERMPQMMAAHSNFFAVGAAHLAGKDGLIALLIAKGYTVKPILK</sequence>
<evidence type="ECO:0000256" key="5">
    <source>
        <dbReference type="ARBA" id="ARBA00022692"/>
    </source>
</evidence>
<dbReference type="EMBL" id="JBEXAC010000001">
    <property type="protein sequence ID" value="MET6997514.1"/>
    <property type="molecule type" value="Genomic_DNA"/>
</dbReference>
<keyword evidence="9" id="KW-1133">Transmembrane helix</keyword>
<keyword evidence="8" id="KW-0378">Hydrolase</keyword>
<keyword evidence="5" id="KW-0812">Transmembrane</keyword>
<comment type="cofactor">
    <cofactor evidence="1">
        <name>Mn(2+)</name>
        <dbReference type="ChEBI" id="CHEBI:29035"/>
    </cofactor>
</comment>
<keyword evidence="10" id="KW-0482">Metalloprotease</keyword>
<evidence type="ECO:0000256" key="4">
    <source>
        <dbReference type="ARBA" id="ARBA00022670"/>
    </source>
</evidence>
<evidence type="ECO:0000256" key="7">
    <source>
        <dbReference type="ARBA" id="ARBA00022729"/>
    </source>
</evidence>
<keyword evidence="7" id="KW-0732">Signal</keyword>
<keyword evidence="4" id="KW-0645">Protease</keyword>
<evidence type="ECO:0000256" key="1">
    <source>
        <dbReference type="ARBA" id="ARBA00001936"/>
    </source>
</evidence>
<comment type="cofactor">
    <cofactor evidence="2">
        <name>Co(2+)</name>
        <dbReference type="ChEBI" id="CHEBI:48828"/>
    </cofactor>
</comment>
<evidence type="ECO:0000256" key="3">
    <source>
        <dbReference type="ARBA" id="ARBA00004479"/>
    </source>
</evidence>
<keyword evidence="6" id="KW-0479">Metal-binding</keyword>
<evidence type="ECO:0000313" key="14">
    <source>
        <dbReference type="Proteomes" id="UP001549749"/>
    </source>
</evidence>
<evidence type="ECO:0000256" key="12">
    <source>
        <dbReference type="ARBA" id="ARBA00023180"/>
    </source>
</evidence>
<dbReference type="PANTHER" id="PTHR31120:SF6">
    <property type="entry name" value="METALLOPROTEASE TIKI HOMOLOG"/>
    <property type="match status" value="1"/>
</dbReference>
<evidence type="ECO:0000313" key="13">
    <source>
        <dbReference type="EMBL" id="MET6997514.1"/>
    </source>
</evidence>
<organism evidence="13 14">
    <name type="scientific">Chitinophaga defluvii</name>
    <dbReference type="NCBI Taxonomy" id="3163343"/>
    <lineage>
        <taxon>Bacteria</taxon>
        <taxon>Pseudomonadati</taxon>
        <taxon>Bacteroidota</taxon>
        <taxon>Chitinophagia</taxon>
        <taxon>Chitinophagales</taxon>
        <taxon>Chitinophagaceae</taxon>
        <taxon>Chitinophaga</taxon>
    </lineage>
</organism>
<dbReference type="CDD" id="cd14789">
    <property type="entry name" value="Tiki"/>
    <property type="match status" value="1"/>
</dbReference>
<dbReference type="PANTHER" id="PTHR31120">
    <property type="entry name" value="METALLOPROTEASE TIKI"/>
    <property type="match status" value="1"/>
</dbReference>
<dbReference type="InterPro" id="IPR002816">
    <property type="entry name" value="TraB/PrgY/GumN_fam"/>
</dbReference>
<gene>
    <name evidence="13" type="ORF">ABR189_09050</name>
</gene>
<evidence type="ECO:0000256" key="6">
    <source>
        <dbReference type="ARBA" id="ARBA00022723"/>
    </source>
</evidence>
<dbReference type="InterPro" id="IPR040230">
    <property type="entry name" value="TIKI1/2-like"/>
</dbReference>
<evidence type="ECO:0000256" key="8">
    <source>
        <dbReference type="ARBA" id="ARBA00022801"/>
    </source>
</evidence>
<proteinExistence type="predicted"/>
<dbReference type="Proteomes" id="UP001549749">
    <property type="component" value="Unassembled WGS sequence"/>
</dbReference>
<evidence type="ECO:0000256" key="9">
    <source>
        <dbReference type="ARBA" id="ARBA00022989"/>
    </source>
</evidence>
<keyword evidence="11" id="KW-0472">Membrane</keyword>
<dbReference type="RefSeq" id="WP_354660149.1">
    <property type="nucleotide sequence ID" value="NZ_JBEXAC010000001.1"/>
</dbReference>
<comment type="subcellular location">
    <subcellularLocation>
        <location evidence="3">Membrane</location>
        <topology evidence="3">Single-pass type I membrane protein</topology>
    </subcellularLocation>
</comment>
<name>A0ABV2T3C2_9BACT</name>
<protein>
    <submittedName>
        <fullName evidence="13">TraB/GumN family protein</fullName>
    </submittedName>
</protein>
<accession>A0ABV2T3C2</accession>
<dbReference type="Pfam" id="PF01963">
    <property type="entry name" value="TraB_PrgY_gumN"/>
    <property type="match status" value="1"/>
</dbReference>
<comment type="caution">
    <text evidence="13">The sequence shown here is derived from an EMBL/GenBank/DDBJ whole genome shotgun (WGS) entry which is preliminary data.</text>
</comment>
<evidence type="ECO:0000256" key="10">
    <source>
        <dbReference type="ARBA" id="ARBA00023049"/>
    </source>
</evidence>
<reference evidence="13 14" key="1">
    <citation type="submission" date="2024-06" db="EMBL/GenBank/DDBJ databases">
        <title>Chitinophaga defluvii sp. nov., isolated from municipal sewage.</title>
        <authorList>
            <person name="Zhang L."/>
        </authorList>
    </citation>
    <scope>NUCLEOTIDE SEQUENCE [LARGE SCALE GENOMIC DNA]</scope>
    <source>
        <strain evidence="13 14">H8</strain>
    </source>
</reference>
<evidence type="ECO:0000256" key="2">
    <source>
        <dbReference type="ARBA" id="ARBA00001941"/>
    </source>
</evidence>
<keyword evidence="12" id="KW-0325">Glycoprotein</keyword>
<keyword evidence="14" id="KW-1185">Reference proteome</keyword>
<evidence type="ECO:0000256" key="11">
    <source>
        <dbReference type="ARBA" id="ARBA00023136"/>
    </source>
</evidence>